<sequence>HLDSEGEYRSERKWQGLRQVFRWVNGIEDDYLSGKHNILTIQLVMCEESWEEVDKKGCTVMKTSRHAWISSDPINRKNVHERCNLATRKRWLHENNILKEKHQVYRYGHIFSHDWNALRGDHYLMQIGRMLNEMVLHSISLAEHLKEVEIQSFIRKFFLAMTQRSLATERIRQRVKSPCQLRLVLEEDWQTSRQLA</sequence>
<protein>
    <submittedName>
        <fullName evidence="1">Uncharacterized protein</fullName>
    </submittedName>
</protein>
<organism evidence="1 2">
    <name type="scientific">Candidatus Hakubella thermalkaliphila</name>
    <dbReference type="NCBI Taxonomy" id="2754717"/>
    <lineage>
        <taxon>Bacteria</taxon>
        <taxon>Bacillati</taxon>
        <taxon>Actinomycetota</taxon>
        <taxon>Actinomycetota incertae sedis</taxon>
        <taxon>Candidatus Hakubellales</taxon>
        <taxon>Candidatus Hakubellaceae</taxon>
        <taxon>Candidatus Hakubella</taxon>
    </lineage>
</organism>
<comment type="caution">
    <text evidence="1">The sequence shown here is derived from an EMBL/GenBank/DDBJ whole genome shotgun (WGS) entry which is preliminary data.</text>
</comment>
<evidence type="ECO:0000313" key="2">
    <source>
        <dbReference type="Proteomes" id="UP000574717"/>
    </source>
</evidence>
<dbReference type="AlphaFoldDB" id="A0A6V8NJT5"/>
<proteinExistence type="predicted"/>
<reference evidence="1 2" key="1">
    <citation type="journal article" date="2020" name="Front. Microbiol.">
        <title>Single-cell genomics of novel Actinobacteria with the Wood-Ljungdahl pathway discovered in a serpentinizing system.</title>
        <authorList>
            <person name="Merino N."/>
            <person name="Kawai M."/>
            <person name="Boyd E.S."/>
            <person name="Colman D.R."/>
            <person name="McGlynn S.E."/>
            <person name="Nealson K.H."/>
            <person name="Kurokawa K."/>
            <person name="Hongoh Y."/>
        </authorList>
    </citation>
    <scope>NUCLEOTIDE SEQUENCE [LARGE SCALE GENOMIC DNA]</scope>
    <source>
        <strain evidence="1 2">S03</strain>
    </source>
</reference>
<accession>A0A6V8NJT5</accession>
<dbReference type="EMBL" id="BLRU01000454">
    <property type="protein sequence ID" value="GFP20475.1"/>
    <property type="molecule type" value="Genomic_DNA"/>
</dbReference>
<feature type="non-terminal residue" evidence="1">
    <location>
        <position position="1"/>
    </location>
</feature>
<evidence type="ECO:0000313" key="1">
    <source>
        <dbReference type="EMBL" id="GFP20475.1"/>
    </source>
</evidence>
<gene>
    <name evidence="1" type="ORF">HKBW3S03_01978</name>
</gene>
<dbReference type="Proteomes" id="UP000574717">
    <property type="component" value="Unassembled WGS sequence"/>
</dbReference>
<name>A0A6V8NJT5_9ACTN</name>